<keyword evidence="2" id="KW-1185">Reference proteome</keyword>
<accession>A0A4C1UWB1</accession>
<proteinExistence type="predicted"/>
<reference evidence="1 2" key="1">
    <citation type="journal article" date="2019" name="Commun. Biol.">
        <title>The bagworm genome reveals a unique fibroin gene that provides high tensile strength.</title>
        <authorList>
            <person name="Kono N."/>
            <person name="Nakamura H."/>
            <person name="Ohtoshi R."/>
            <person name="Tomita M."/>
            <person name="Numata K."/>
            <person name="Arakawa K."/>
        </authorList>
    </citation>
    <scope>NUCLEOTIDE SEQUENCE [LARGE SCALE GENOMIC DNA]</scope>
</reference>
<evidence type="ECO:0000313" key="1">
    <source>
        <dbReference type="EMBL" id="GBP30520.1"/>
    </source>
</evidence>
<sequence length="81" mass="9427">MGYEESEGCKGRTKRTTGQNTYLNAATFPAQCCCVQETVLYFDVDSSRRLPEGRVTCRGMKMHMRRLKVEIPYEKRRTNLE</sequence>
<dbReference type="AlphaFoldDB" id="A0A4C1UWB1"/>
<evidence type="ECO:0000313" key="2">
    <source>
        <dbReference type="Proteomes" id="UP000299102"/>
    </source>
</evidence>
<name>A0A4C1UWB1_EUMVA</name>
<gene>
    <name evidence="1" type="ORF">EVAR_94700_1</name>
</gene>
<organism evidence="1 2">
    <name type="scientific">Eumeta variegata</name>
    <name type="common">Bagworm moth</name>
    <name type="synonym">Eumeta japonica</name>
    <dbReference type="NCBI Taxonomy" id="151549"/>
    <lineage>
        <taxon>Eukaryota</taxon>
        <taxon>Metazoa</taxon>
        <taxon>Ecdysozoa</taxon>
        <taxon>Arthropoda</taxon>
        <taxon>Hexapoda</taxon>
        <taxon>Insecta</taxon>
        <taxon>Pterygota</taxon>
        <taxon>Neoptera</taxon>
        <taxon>Endopterygota</taxon>
        <taxon>Lepidoptera</taxon>
        <taxon>Glossata</taxon>
        <taxon>Ditrysia</taxon>
        <taxon>Tineoidea</taxon>
        <taxon>Psychidae</taxon>
        <taxon>Oiketicinae</taxon>
        <taxon>Eumeta</taxon>
    </lineage>
</organism>
<comment type="caution">
    <text evidence="1">The sequence shown here is derived from an EMBL/GenBank/DDBJ whole genome shotgun (WGS) entry which is preliminary data.</text>
</comment>
<dbReference type="EMBL" id="BGZK01000234">
    <property type="protein sequence ID" value="GBP30520.1"/>
    <property type="molecule type" value="Genomic_DNA"/>
</dbReference>
<protein>
    <submittedName>
        <fullName evidence="1">Uncharacterized protein</fullName>
    </submittedName>
</protein>
<dbReference type="Proteomes" id="UP000299102">
    <property type="component" value="Unassembled WGS sequence"/>
</dbReference>